<dbReference type="EC" id="3.1.1.-" evidence="6"/>
<dbReference type="RefSeq" id="XP_004924612.2">
    <property type="nucleotide sequence ID" value="XM_004924555.5"/>
</dbReference>
<name>A0A8R1WJB6_BOMMO</name>
<evidence type="ECO:0000256" key="3">
    <source>
        <dbReference type="ARBA" id="ARBA00022801"/>
    </source>
</evidence>
<dbReference type="GO" id="GO:0052689">
    <property type="term" value="F:carboxylic ester hydrolase activity"/>
    <property type="evidence" value="ECO:0007669"/>
    <property type="project" value="UniProtKB-KW"/>
</dbReference>
<evidence type="ECO:0000313" key="9">
    <source>
        <dbReference type="Proteomes" id="UP000005204"/>
    </source>
</evidence>
<evidence type="ECO:0000256" key="4">
    <source>
        <dbReference type="ARBA" id="ARBA00023157"/>
    </source>
</evidence>
<reference evidence="8" key="2">
    <citation type="submission" date="2022-06" db="UniProtKB">
        <authorList>
            <consortium name="EnsemblMetazoa"/>
        </authorList>
    </citation>
    <scope>IDENTIFICATION</scope>
    <source>
        <strain evidence="8">p50T (Dazao)</strain>
    </source>
</reference>
<dbReference type="Gene3D" id="3.40.50.1820">
    <property type="entry name" value="alpha/beta hydrolase"/>
    <property type="match status" value="1"/>
</dbReference>
<dbReference type="Pfam" id="PF00135">
    <property type="entry name" value="COesterase"/>
    <property type="match status" value="1"/>
</dbReference>
<evidence type="ECO:0000256" key="6">
    <source>
        <dbReference type="RuleBase" id="RU361235"/>
    </source>
</evidence>
<evidence type="ECO:0000313" key="8">
    <source>
        <dbReference type="EnsemblMetazoa" id="XP_004924612.2"/>
    </source>
</evidence>
<dbReference type="InterPro" id="IPR019826">
    <property type="entry name" value="Carboxylesterase_B_AS"/>
</dbReference>
<keyword evidence="4" id="KW-1015">Disulfide bond</keyword>
<dbReference type="PANTHER" id="PTHR11559">
    <property type="entry name" value="CARBOXYLESTERASE"/>
    <property type="match status" value="1"/>
</dbReference>
<evidence type="ECO:0000259" key="7">
    <source>
        <dbReference type="Pfam" id="PF00135"/>
    </source>
</evidence>
<keyword evidence="3 6" id="KW-0378">Hydrolase</keyword>
<evidence type="ECO:0000256" key="1">
    <source>
        <dbReference type="ARBA" id="ARBA00005964"/>
    </source>
</evidence>
<comment type="similarity">
    <text evidence="1 6">Belongs to the type-B carboxylesterase/lipase family.</text>
</comment>
<dbReference type="AlphaFoldDB" id="A0A8R1WJB6"/>
<protein>
    <recommendedName>
        <fullName evidence="6">Carboxylic ester hydrolase</fullName>
        <ecNumber evidence="6">3.1.1.-</ecNumber>
    </recommendedName>
</protein>
<dbReference type="EnsemblMetazoa" id="XM_004924555.4">
    <property type="protein sequence ID" value="XP_004924612.2"/>
    <property type="gene ID" value="LOC101737676"/>
</dbReference>
<dbReference type="SUPFAM" id="SSF53474">
    <property type="entry name" value="alpha/beta-Hydrolases"/>
    <property type="match status" value="1"/>
</dbReference>
<dbReference type="SMR" id="A0A8R1WJB6"/>
<evidence type="ECO:0000256" key="5">
    <source>
        <dbReference type="ARBA" id="ARBA00023180"/>
    </source>
</evidence>
<dbReference type="KEGG" id="bmor:101737676"/>
<accession>A0A8R1WJB6</accession>
<dbReference type="Proteomes" id="UP000005204">
    <property type="component" value="Unassembled WGS sequence"/>
</dbReference>
<sequence length="550" mass="61673">MLIKTFFVIASVVYVLGHHDGDLSRIVHTDQGPVRGYKDDTGDIFVFYNIPYATTPTGVDRYKAPLPPPTWSEPFEAVNRDIVCPQHDAGISGLNVKMQEDCLIANIHVPVTDEKNLPVLVYVHGGAFQIGYGNKLSPKKLIQTKNLIVVTFNYRLGIHGFLCLGTEDAPGNAGIKDQVALLRWVNRNIASFGGNPNDVTIAGCSAGSSSVDLLMLSDTTKGLFNKVIAGSGASLSGFSVQIDPLGSAQEQGLVLNFTNVEDIAALGESYKNIPIEKLLLTNFRNRKHSGVEFAPCVERDIGQEMFLKEAPIDILKKGDYPKMPIIYGFTSMEGLIRRPFFEEWKDEMNEKFSNFLSIDLQFDNEQEREEVAAKIKQFYFGDAEVSGDTILNFINYFTDVMFSYSMLWSVQLHTRNGNDQVYLYEYSYVDDDVPIIPYTNVRGAEHCAQNNALLDGRSSTLSDETNISDGFRAIKKIMREMWSNFITTGQPVPANSSLPSWPPANEYRTPHMSFGFNVELKGILLEPRFRFWDEIYDKHYRTPKSPAIPN</sequence>
<feature type="signal peptide" evidence="6">
    <location>
        <begin position="1"/>
        <end position="17"/>
    </location>
</feature>
<dbReference type="PROSITE" id="PS00122">
    <property type="entry name" value="CARBOXYLESTERASE_B_1"/>
    <property type="match status" value="1"/>
</dbReference>
<organism evidence="8 9">
    <name type="scientific">Bombyx mori</name>
    <name type="common">Silk moth</name>
    <dbReference type="NCBI Taxonomy" id="7091"/>
    <lineage>
        <taxon>Eukaryota</taxon>
        <taxon>Metazoa</taxon>
        <taxon>Ecdysozoa</taxon>
        <taxon>Arthropoda</taxon>
        <taxon>Hexapoda</taxon>
        <taxon>Insecta</taxon>
        <taxon>Pterygota</taxon>
        <taxon>Neoptera</taxon>
        <taxon>Endopterygota</taxon>
        <taxon>Lepidoptera</taxon>
        <taxon>Glossata</taxon>
        <taxon>Ditrysia</taxon>
        <taxon>Bombycoidea</taxon>
        <taxon>Bombycidae</taxon>
        <taxon>Bombycinae</taxon>
        <taxon>Bombyx</taxon>
    </lineage>
</organism>
<keyword evidence="2" id="KW-0719">Serine esterase</keyword>
<keyword evidence="6" id="KW-0732">Signal</keyword>
<reference evidence="9" key="1">
    <citation type="journal article" date="2008" name="Insect Biochem. Mol. Biol.">
        <title>The genome of a lepidopteran model insect, the silkworm Bombyx mori.</title>
        <authorList>
            <consortium name="International Silkworm Genome Consortium"/>
        </authorList>
    </citation>
    <scope>NUCLEOTIDE SEQUENCE [LARGE SCALE GENOMIC DNA]</scope>
    <source>
        <strain evidence="9">p50T</strain>
    </source>
</reference>
<dbReference type="InterPro" id="IPR002018">
    <property type="entry name" value="CarbesteraseB"/>
</dbReference>
<keyword evidence="5" id="KW-0325">Glycoprotein</keyword>
<keyword evidence="9" id="KW-1185">Reference proteome</keyword>
<feature type="chain" id="PRO_5035968867" description="Carboxylic ester hydrolase" evidence="6">
    <location>
        <begin position="18"/>
        <end position="550"/>
    </location>
</feature>
<proteinExistence type="inferred from homology"/>
<dbReference type="GeneID" id="101737676"/>
<feature type="domain" description="Carboxylesterase type B" evidence="7">
    <location>
        <begin position="25"/>
        <end position="532"/>
    </location>
</feature>
<dbReference type="InterPro" id="IPR029058">
    <property type="entry name" value="AB_hydrolase_fold"/>
</dbReference>
<evidence type="ECO:0000256" key="2">
    <source>
        <dbReference type="ARBA" id="ARBA00022487"/>
    </source>
</evidence>
<dbReference type="InterPro" id="IPR050309">
    <property type="entry name" value="Type-B_Carboxylest/Lipase"/>
</dbReference>